<organism evidence="1 2">
    <name type="scientific">Trichinella murrelli</name>
    <dbReference type="NCBI Taxonomy" id="144512"/>
    <lineage>
        <taxon>Eukaryota</taxon>
        <taxon>Metazoa</taxon>
        <taxon>Ecdysozoa</taxon>
        <taxon>Nematoda</taxon>
        <taxon>Enoplea</taxon>
        <taxon>Dorylaimia</taxon>
        <taxon>Trichinellida</taxon>
        <taxon>Trichinellidae</taxon>
        <taxon>Trichinella</taxon>
    </lineage>
</organism>
<dbReference type="AlphaFoldDB" id="A0A0V0T1D0"/>
<evidence type="ECO:0000313" key="2">
    <source>
        <dbReference type="Proteomes" id="UP000055048"/>
    </source>
</evidence>
<proteinExistence type="predicted"/>
<gene>
    <name evidence="1" type="ORF">T05_3445</name>
</gene>
<feature type="non-terminal residue" evidence="1">
    <location>
        <position position="1"/>
    </location>
</feature>
<reference evidence="1 2" key="1">
    <citation type="submission" date="2015-01" db="EMBL/GenBank/DDBJ databases">
        <title>Evolution of Trichinella species and genotypes.</title>
        <authorList>
            <person name="Korhonen P.K."/>
            <person name="Edoardo P."/>
            <person name="Giuseppe L.R."/>
            <person name="Gasser R.B."/>
        </authorList>
    </citation>
    <scope>NUCLEOTIDE SEQUENCE [LARGE SCALE GENOMIC DNA]</scope>
    <source>
        <strain evidence="1">ISS417</strain>
    </source>
</reference>
<accession>A0A0V0T1D0</accession>
<keyword evidence="2" id="KW-1185">Reference proteome</keyword>
<protein>
    <submittedName>
        <fullName evidence="1">Uncharacterized protein</fullName>
    </submittedName>
</protein>
<dbReference type="EMBL" id="JYDJ01001231">
    <property type="protein sequence ID" value="KRX32391.1"/>
    <property type="molecule type" value="Genomic_DNA"/>
</dbReference>
<dbReference type="Proteomes" id="UP000055048">
    <property type="component" value="Unassembled WGS sequence"/>
</dbReference>
<sequence>LQCKQMEKQFSHSLYLARDEMAAEYDELFRQIDYVFGCVHCRFRRIRMMLKKSIKALDNSNKLKLSVDFEI</sequence>
<name>A0A0V0T1D0_9BILA</name>
<evidence type="ECO:0000313" key="1">
    <source>
        <dbReference type="EMBL" id="KRX32391.1"/>
    </source>
</evidence>
<comment type="caution">
    <text evidence="1">The sequence shown here is derived from an EMBL/GenBank/DDBJ whole genome shotgun (WGS) entry which is preliminary data.</text>
</comment>